<evidence type="ECO:0000256" key="1">
    <source>
        <dbReference type="ARBA" id="ARBA00022485"/>
    </source>
</evidence>
<keyword evidence="1" id="KW-0004">4Fe-4S</keyword>
<evidence type="ECO:0000256" key="5">
    <source>
        <dbReference type="ARBA" id="ARBA00023004"/>
    </source>
</evidence>
<dbReference type="eggNOG" id="COG1573">
    <property type="taxonomic scope" value="Bacteria"/>
</dbReference>
<dbReference type="KEGG" id="ace:Acel_1903"/>
<keyword evidence="12" id="KW-1185">Reference proteome</keyword>
<protein>
    <recommendedName>
        <fullName evidence="9">Type-5 uracil-DNA glycosylase</fullName>
    </recommendedName>
</protein>
<keyword evidence="6" id="KW-0411">Iron-sulfur</keyword>
<dbReference type="PANTHER" id="PTHR33693:SF3">
    <property type="entry name" value="TYPE-5 URACIL-DNA GLYCOSYLASE"/>
    <property type="match status" value="1"/>
</dbReference>
<dbReference type="SMART" id="SM00987">
    <property type="entry name" value="UreE_C"/>
    <property type="match status" value="1"/>
</dbReference>
<dbReference type="GO" id="GO:0006284">
    <property type="term" value="P:base-excision repair"/>
    <property type="evidence" value="ECO:0007669"/>
    <property type="project" value="InterPro"/>
</dbReference>
<evidence type="ECO:0000256" key="9">
    <source>
        <dbReference type="ARBA" id="ARBA00023887"/>
    </source>
</evidence>
<dbReference type="GO" id="GO:0004844">
    <property type="term" value="F:uracil DNA N-glycosylase activity"/>
    <property type="evidence" value="ECO:0007669"/>
    <property type="project" value="InterPro"/>
</dbReference>
<comment type="similarity">
    <text evidence="8">Belongs to the uracil-DNA glycosylase (UDG) superfamily. Type 5 (UDGb) family.</text>
</comment>
<dbReference type="GO" id="GO:0046872">
    <property type="term" value="F:metal ion binding"/>
    <property type="evidence" value="ECO:0007669"/>
    <property type="project" value="UniProtKB-KW"/>
</dbReference>
<evidence type="ECO:0000256" key="4">
    <source>
        <dbReference type="ARBA" id="ARBA00022801"/>
    </source>
</evidence>
<dbReference type="InterPro" id="IPR036895">
    <property type="entry name" value="Uracil-DNA_glycosylase-like_sf"/>
</dbReference>
<dbReference type="SUPFAM" id="SSF52141">
    <property type="entry name" value="Uracil-DNA glycosylase-like"/>
    <property type="match status" value="1"/>
</dbReference>
<dbReference type="PANTHER" id="PTHR33693">
    <property type="entry name" value="TYPE-5 URACIL-DNA GLYCOSYLASE"/>
    <property type="match status" value="1"/>
</dbReference>
<keyword evidence="2" id="KW-0479">Metal-binding</keyword>
<accession>A0LW65</accession>
<dbReference type="Pfam" id="PF03167">
    <property type="entry name" value="UDG"/>
    <property type="match status" value="1"/>
</dbReference>
<dbReference type="InterPro" id="IPR044147">
    <property type="entry name" value="UdgB-like"/>
</dbReference>
<evidence type="ECO:0000259" key="10">
    <source>
        <dbReference type="SMART" id="SM00986"/>
    </source>
</evidence>
<evidence type="ECO:0000256" key="2">
    <source>
        <dbReference type="ARBA" id="ARBA00022723"/>
    </source>
</evidence>
<dbReference type="CDD" id="cd10031">
    <property type="entry name" value="UDG-F5_TTUDGB_like"/>
    <property type="match status" value="1"/>
</dbReference>
<proteinExistence type="inferred from homology"/>
<keyword evidence="7" id="KW-0234">DNA repair</keyword>
<evidence type="ECO:0000256" key="7">
    <source>
        <dbReference type="ARBA" id="ARBA00023204"/>
    </source>
</evidence>
<dbReference type="STRING" id="351607.Acel_1903"/>
<dbReference type="OrthoDB" id="9787663at2"/>
<dbReference type="GO" id="GO:0033958">
    <property type="term" value="F:DNA-deoxyinosine glycosylase activity"/>
    <property type="evidence" value="ECO:0007669"/>
    <property type="project" value="InterPro"/>
</dbReference>
<dbReference type="EMBL" id="CP000481">
    <property type="protein sequence ID" value="ABK53675.1"/>
    <property type="molecule type" value="Genomic_DNA"/>
</dbReference>
<reference evidence="11 12" key="1">
    <citation type="journal article" date="2009" name="Genome Res.">
        <title>Complete genome of the cellulolytic thermophile Acidothermus cellulolyticus 11B provides insights into its ecophysiological and evolutionary adaptations.</title>
        <authorList>
            <person name="Barabote R.D."/>
            <person name="Xie G."/>
            <person name="Leu D.H."/>
            <person name="Normand P."/>
            <person name="Necsulea A."/>
            <person name="Daubin V."/>
            <person name="Medigue C."/>
            <person name="Adney W.S."/>
            <person name="Xu X.C."/>
            <person name="Lapidus A."/>
            <person name="Parales R.E."/>
            <person name="Detter C."/>
            <person name="Pujic P."/>
            <person name="Bruce D."/>
            <person name="Lavire C."/>
            <person name="Challacombe J.F."/>
            <person name="Brettin T.S."/>
            <person name="Berry A.M."/>
        </authorList>
    </citation>
    <scope>NUCLEOTIDE SEQUENCE [LARGE SCALE GENOMIC DNA]</scope>
    <source>
        <strain evidence="12">ATCC 43068 / DSM 8971 / 11B</strain>
    </source>
</reference>
<dbReference type="HOGENOM" id="CLU_083279_0_0_11"/>
<organism evidence="11 12">
    <name type="scientific">Acidothermus cellulolyticus (strain ATCC 43068 / DSM 8971 / 11B)</name>
    <dbReference type="NCBI Taxonomy" id="351607"/>
    <lineage>
        <taxon>Bacteria</taxon>
        <taxon>Bacillati</taxon>
        <taxon>Actinomycetota</taxon>
        <taxon>Actinomycetes</taxon>
        <taxon>Acidothermales</taxon>
        <taxon>Acidothermaceae</taxon>
        <taxon>Acidothermus</taxon>
    </lineage>
</organism>
<dbReference type="InterPro" id="IPR005122">
    <property type="entry name" value="Uracil-DNA_glycosylase-like"/>
</dbReference>
<keyword evidence="5" id="KW-0408">Iron</keyword>
<dbReference type="Gene3D" id="3.40.470.10">
    <property type="entry name" value="Uracil-DNA glycosylase-like domain"/>
    <property type="match status" value="1"/>
</dbReference>
<evidence type="ECO:0000256" key="3">
    <source>
        <dbReference type="ARBA" id="ARBA00022763"/>
    </source>
</evidence>
<sequence length="312" mass="33727">MFALPFGVTTSRQFARTGSKAGQTAGAQRRLRGGSCQTAAVVVSRGARPRDPARLGTPVARSAADDPVARSAADVSRLAASAEDLAELDARSSCCRACPRLVAWREKVAAQRRRAFATETYWGRPVPGFGDPAARIVVVGLAPAAHGGNRTGRIFTGDRSGDWLFAALYRAGFARQPTSERVDDGQRLDGVRLVAVVRCAPPANKPTPVERDTCRPWLVRELELLPARVLVVLGGFAWQSLPPTLARLGFLIPRPFPSFGHGRSVTIAHPDGRRLHLLASYHPSQQNTFTGKLTEPMLDAIFHRARQLADAE</sequence>
<keyword evidence="3" id="KW-0227">DNA damage</keyword>
<keyword evidence="4" id="KW-0378">Hydrolase</keyword>
<name>A0LW65_ACIC1</name>
<dbReference type="Proteomes" id="UP000008221">
    <property type="component" value="Chromosome"/>
</dbReference>
<dbReference type="AlphaFoldDB" id="A0LW65"/>
<feature type="domain" description="Uracil-DNA glycosylase-like" evidence="10">
    <location>
        <begin position="127"/>
        <end position="302"/>
    </location>
</feature>
<dbReference type="InterPro" id="IPR051536">
    <property type="entry name" value="UDG_Type-4/5"/>
</dbReference>
<dbReference type="InParanoid" id="A0LW65"/>
<gene>
    <name evidence="11" type="ordered locus">Acel_1903</name>
</gene>
<evidence type="ECO:0000313" key="11">
    <source>
        <dbReference type="EMBL" id="ABK53675.1"/>
    </source>
</evidence>
<dbReference type="SMART" id="SM00986">
    <property type="entry name" value="UDG"/>
    <property type="match status" value="1"/>
</dbReference>
<dbReference type="GO" id="GO:0051539">
    <property type="term" value="F:4 iron, 4 sulfur cluster binding"/>
    <property type="evidence" value="ECO:0007669"/>
    <property type="project" value="UniProtKB-KW"/>
</dbReference>
<evidence type="ECO:0000256" key="6">
    <source>
        <dbReference type="ARBA" id="ARBA00023014"/>
    </source>
</evidence>
<evidence type="ECO:0000256" key="8">
    <source>
        <dbReference type="ARBA" id="ARBA00023779"/>
    </source>
</evidence>
<evidence type="ECO:0000313" key="12">
    <source>
        <dbReference type="Proteomes" id="UP000008221"/>
    </source>
</evidence>